<evidence type="ECO:0000313" key="1">
    <source>
        <dbReference type="EMBL" id="KAL3801592.1"/>
    </source>
</evidence>
<proteinExistence type="predicted"/>
<evidence type="ECO:0000313" key="2">
    <source>
        <dbReference type="Proteomes" id="UP001530400"/>
    </source>
</evidence>
<sequence length="96" mass="10724">MNTILPREDISFSVSDYVKVTAESTRNASDLVTNWRWNAFSGNKALLSRHRGSRGLPIAEVQTSGIYLIFFSLHSVAVTALFPNHGYYTEQVDEAS</sequence>
<dbReference type="AlphaFoldDB" id="A0ABD3QND6"/>
<accession>A0ABD3QND6</accession>
<gene>
    <name evidence="1" type="ORF">ACHAWO_001397</name>
</gene>
<organism evidence="1 2">
    <name type="scientific">Cyclotella atomus</name>
    <dbReference type="NCBI Taxonomy" id="382360"/>
    <lineage>
        <taxon>Eukaryota</taxon>
        <taxon>Sar</taxon>
        <taxon>Stramenopiles</taxon>
        <taxon>Ochrophyta</taxon>
        <taxon>Bacillariophyta</taxon>
        <taxon>Coscinodiscophyceae</taxon>
        <taxon>Thalassiosirophycidae</taxon>
        <taxon>Stephanodiscales</taxon>
        <taxon>Stephanodiscaceae</taxon>
        <taxon>Cyclotella</taxon>
    </lineage>
</organism>
<comment type="caution">
    <text evidence="1">The sequence shown here is derived from an EMBL/GenBank/DDBJ whole genome shotgun (WGS) entry which is preliminary data.</text>
</comment>
<dbReference type="Proteomes" id="UP001530400">
    <property type="component" value="Unassembled WGS sequence"/>
</dbReference>
<dbReference type="EMBL" id="JALLPJ020000131">
    <property type="protein sequence ID" value="KAL3801592.1"/>
    <property type="molecule type" value="Genomic_DNA"/>
</dbReference>
<reference evidence="1 2" key="1">
    <citation type="submission" date="2024-10" db="EMBL/GenBank/DDBJ databases">
        <title>Updated reference genomes for cyclostephanoid diatoms.</title>
        <authorList>
            <person name="Roberts W.R."/>
            <person name="Alverson A.J."/>
        </authorList>
    </citation>
    <scope>NUCLEOTIDE SEQUENCE [LARGE SCALE GENOMIC DNA]</scope>
    <source>
        <strain evidence="1 2">AJA010-31</strain>
    </source>
</reference>
<protein>
    <submittedName>
        <fullName evidence="1">Uncharacterized protein</fullName>
    </submittedName>
</protein>
<keyword evidence="2" id="KW-1185">Reference proteome</keyword>
<name>A0ABD3QND6_9STRA</name>